<evidence type="ECO:0000313" key="3">
    <source>
        <dbReference type="Proteomes" id="UP001290455"/>
    </source>
</evidence>
<evidence type="ECO:0000256" key="1">
    <source>
        <dbReference type="SAM" id="SignalP"/>
    </source>
</evidence>
<proteinExistence type="predicted"/>
<name>A0ABU5IZ94_9BACI</name>
<organism evidence="2 3">
    <name type="scientific">Robertmurraya mangrovi</name>
    <dbReference type="NCBI Taxonomy" id="3098077"/>
    <lineage>
        <taxon>Bacteria</taxon>
        <taxon>Bacillati</taxon>
        <taxon>Bacillota</taxon>
        <taxon>Bacilli</taxon>
        <taxon>Bacillales</taxon>
        <taxon>Bacillaceae</taxon>
        <taxon>Robertmurraya</taxon>
    </lineage>
</organism>
<evidence type="ECO:0000313" key="2">
    <source>
        <dbReference type="EMBL" id="MDZ5472417.1"/>
    </source>
</evidence>
<dbReference type="PROSITE" id="PS51257">
    <property type="entry name" value="PROKAR_LIPOPROTEIN"/>
    <property type="match status" value="1"/>
</dbReference>
<protein>
    <recommendedName>
        <fullName evidence="4">Lipoprotein</fullName>
    </recommendedName>
</protein>
<evidence type="ECO:0008006" key="4">
    <source>
        <dbReference type="Google" id="ProtNLM"/>
    </source>
</evidence>
<dbReference type="EMBL" id="JAXOFX010000006">
    <property type="protein sequence ID" value="MDZ5472417.1"/>
    <property type="molecule type" value="Genomic_DNA"/>
</dbReference>
<reference evidence="2 3" key="1">
    <citation type="submission" date="2023-11" db="EMBL/GenBank/DDBJ databases">
        <title>Bacillus jintuensis, isolated from a mudflat on the Beibu Gulf coast.</title>
        <authorList>
            <person name="Li M."/>
        </authorList>
    </citation>
    <scope>NUCLEOTIDE SEQUENCE [LARGE SCALE GENOMIC DNA]</scope>
    <source>
        <strain evidence="2 3">31A1R</strain>
    </source>
</reference>
<feature type="chain" id="PRO_5046944764" description="Lipoprotein" evidence="1">
    <location>
        <begin position="20"/>
        <end position="123"/>
    </location>
</feature>
<sequence length="123" mass="13716">MKLFLVLAISIFMVLTGCSSEPGNTDKNIIPEEAAGSYVALLRINGAEYLSVGKDNQGEYTIGKEIGKVEKRVPPEVMPRVDFVSNYLDEGTLIFSVKENNDVILVETKVQGVYEIFERLKRD</sequence>
<gene>
    <name evidence="2" type="ORF">SM124_11725</name>
</gene>
<dbReference type="RefSeq" id="WP_322446705.1">
    <property type="nucleotide sequence ID" value="NZ_JAXOFX010000006.1"/>
</dbReference>
<keyword evidence="3" id="KW-1185">Reference proteome</keyword>
<dbReference type="Proteomes" id="UP001290455">
    <property type="component" value="Unassembled WGS sequence"/>
</dbReference>
<comment type="caution">
    <text evidence="2">The sequence shown here is derived from an EMBL/GenBank/DDBJ whole genome shotgun (WGS) entry which is preliminary data.</text>
</comment>
<keyword evidence="1" id="KW-0732">Signal</keyword>
<feature type="signal peptide" evidence="1">
    <location>
        <begin position="1"/>
        <end position="19"/>
    </location>
</feature>
<accession>A0ABU5IZ94</accession>